<feature type="transmembrane region" description="Helical" evidence="6">
    <location>
        <begin position="770"/>
        <end position="788"/>
    </location>
</feature>
<feature type="transmembrane region" description="Helical" evidence="6">
    <location>
        <begin position="21"/>
        <end position="42"/>
    </location>
</feature>
<dbReference type="EMBL" id="NBWU01000001">
    <property type="protein sequence ID" value="PCE66179.1"/>
    <property type="molecule type" value="Genomic_DNA"/>
</dbReference>
<evidence type="ECO:0000256" key="4">
    <source>
        <dbReference type="ARBA" id="ARBA00022989"/>
    </source>
</evidence>
<feature type="transmembrane region" description="Helical" evidence="6">
    <location>
        <begin position="425"/>
        <end position="444"/>
    </location>
</feature>
<dbReference type="PANTHER" id="PTHR30572:SF18">
    <property type="entry name" value="ABC-TYPE MACROLIDE FAMILY EXPORT SYSTEM PERMEASE COMPONENT 2"/>
    <property type="match status" value="1"/>
</dbReference>
<dbReference type="GO" id="GO:0022857">
    <property type="term" value="F:transmembrane transporter activity"/>
    <property type="evidence" value="ECO:0007669"/>
    <property type="project" value="TreeGrafter"/>
</dbReference>
<keyword evidence="5 6" id="KW-0472">Membrane</keyword>
<evidence type="ECO:0000256" key="1">
    <source>
        <dbReference type="ARBA" id="ARBA00004651"/>
    </source>
</evidence>
<name>A0A2A4GB43_9FLAO</name>
<evidence type="ECO:0008006" key="11">
    <source>
        <dbReference type="Google" id="ProtNLM"/>
    </source>
</evidence>
<accession>A0A2A4GB43</accession>
<sequence length="807" mass="91059">MIKLYFKIALRYLFKNKMYSFINIGGLAIGIASFVLIMIYVAHEKSYDRFLGSENVYRLYMDYLEGDTYEPGDVMTYNASGPELKSMFPEIEDFVRFYYFERMTFVYDDLILEQPIGSMADASYFSIFGYPLLKGAPEKALERPNTIVLSSTLAQKIFGIQDPIGKTLKAHWDSYETVLTVTGVMADLPHNAHYRNNYLISFATEKTWGIFNEQQLRMNFNMNNYYTYIRVAPNTDIDQLRQKIIASDVEDSVDERHNLEHIEKIHLYSDKPYEVSVNGSATRVNFLTAIAFIILVLSWLNYINLSTTKSLERAKEIGIRKVSGAQRPQLILQSLVESTLINLIALGIGLVLAYLILPLFNNLIGQDLLLTANSLNDIFPYLAFVLFGIVLAGVYPALLLSSYNPTKALKGKIQTQTSGPNLRKGLIVTQFIATIVLLIGTLMVTKQIKYLQSRPLGTNLNQVVALKGEIISTQSDSLVTQSFYTYKEEIERLSFVENTAVSQTYPGDSFDNLSSTKGITLPNGIKNTTDIFYTYQAQSDYFDLMGLEWVAGGTFTPTTQDNSKQVVVNETFLKEMGISAEAIVHKNLSFWGNQEWVVTGVFKDYHHFGHKGKLLPMLIRQRRGISNLLVKLDQKALSAQGVSGALSQLEAQWKEQFPKSTFKYTFLDQNFQAQYQAERNFSTAFQVFTFLAIFIAALGLFGLTSYTVVLRKKEIGVRKVNGASLLDILHLLNIDFVKWIGLSFVLAIPIGWFAMDRWLQGFAYKTELSWWVFALAGIAALLVALITVSGQSLQAALANPVDSLRDE</sequence>
<feature type="transmembrane region" description="Helical" evidence="6">
    <location>
        <begin position="687"/>
        <end position="709"/>
    </location>
</feature>
<evidence type="ECO:0000256" key="2">
    <source>
        <dbReference type="ARBA" id="ARBA00022475"/>
    </source>
</evidence>
<keyword evidence="4 6" id="KW-1133">Transmembrane helix</keyword>
<evidence type="ECO:0000313" key="10">
    <source>
        <dbReference type="Proteomes" id="UP000219559"/>
    </source>
</evidence>
<feature type="transmembrane region" description="Helical" evidence="6">
    <location>
        <begin position="340"/>
        <end position="361"/>
    </location>
</feature>
<comment type="subcellular location">
    <subcellularLocation>
        <location evidence="1">Cell membrane</location>
        <topology evidence="1">Multi-pass membrane protein</topology>
    </subcellularLocation>
</comment>
<feature type="domain" description="MacB-like periplasmic core" evidence="8">
    <location>
        <begin position="454"/>
        <end position="637"/>
    </location>
</feature>
<feature type="transmembrane region" description="Helical" evidence="6">
    <location>
        <begin position="381"/>
        <end position="404"/>
    </location>
</feature>
<dbReference type="PANTHER" id="PTHR30572">
    <property type="entry name" value="MEMBRANE COMPONENT OF TRANSPORTER-RELATED"/>
    <property type="match status" value="1"/>
</dbReference>
<feature type="domain" description="MacB-like periplasmic core" evidence="8">
    <location>
        <begin position="20"/>
        <end position="245"/>
    </location>
</feature>
<organism evidence="9 10">
    <name type="scientific">Sediminicola luteus</name>
    <dbReference type="NCBI Taxonomy" id="319238"/>
    <lineage>
        <taxon>Bacteria</taxon>
        <taxon>Pseudomonadati</taxon>
        <taxon>Bacteroidota</taxon>
        <taxon>Flavobacteriia</taxon>
        <taxon>Flavobacteriales</taxon>
        <taxon>Flavobacteriaceae</taxon>
        <taxon>Sediminicola</taxon>
    </lineage>
</organism>
<protein>
    <recommendedName>
        <fullName evidence="11">ABC transporter permease</fullName>
    </recommendedName>
</protein>
<dbReference type="InterPro" id="IPR003838">
    <property type="entry name" value="ABC3_permease_C"/>
</dbReference>
<feature type="transmembrane region" description="Helical" evidence="6">
    <location>
        <begin position="736"/>
        <end position="755"/>
    </location>
</feature>
<evidence type="ECO:0000259" key="8">
    <source>
        <dbReference type="Pfam" id="PF12704"/>
    </source>
</evidence>
<comment type="caution">
    <text evidence="9">The sequence shown here is derived from an EMBL/GenBank/DDBJ whole genome shotgun (WGS) entry which is preliminary data.</text>
</comment>
<dbReference type="RefSeq" id="WP_097441701.1">
    <property type="nucleotide sequence ID" value="NZ_NBWU01000001.1"/>
</dbReference>
<feature type="domain" description="ABC3 transporter permease C-terminal" evidence="7">
    <location>
        <begin position="687"/>
        <end position="793"/>
    </location>
</feature>
<dbReference type="GO" id="GO:0005886">
    <property type="term" value="C:plasma membrane"/>
    <property type="evidence" value="ECO:0007669"/>
    <property type="project" value="UniProtKB-SubCell"/>
</dbReference>
<evidence type="ECO:0000259" key="7">
    <source>
        <dbReference type="Pfam" id="PF02687"/>
    </source>
</evidence>
<dbReference type="InterPro" id="IPR050250">
    <property type="entry name" value="Macrolide_Exporter_MacB"/>
</dbReference>
<reference evidence="9 10" key="1">
    <citation type="submission" date="2017-04" db="EMBL/GenBank/DDBJ databases">
        <title>A new member of the family Flavobacteriaceae isolated from ascidians.</title>
        <authorList>
            <person name="Chen L."/>
        </authorList>
    </citation>
    <scope>NUCLEOTIDE SEQUENCE [LARGE SCALE GENOMIC DNA]</scope>
    <source>
        <strain evidence="9 10">HQA918</strain>
    </source>
</reference>
<dbReference type="Pfam" id="PF02687">
    <property type="entry name" value="FtsX"/>
    <property type="match status" value="2"/>
</dbReference>
<evidence type="ECO:0000256" key="6">
    <source>
        <dbReference type="SAM" id="Phobius"/>
    </source>
</evidence>
<keyword evidence="10" id="KW-1185">Reference proteome</keyword>
<gene>
    <name evidence="9" type="ORF">B7P33_02460</name>
</gene>
<dbReference type="Proteomes" id="UP000219559">
    <property type="component" value="Unassembled WGS sequence"/>
</dbReference>
<dbReference type="OrthoDB" id="8740261at2"/>
<dbReference type="Pfam" id="PF12704">
    <property type="entry name" value="MacB_PCD"/>
    <property type="match status" value="2"/>
</dbReference>
<keyword evidence="2" id="KW-1003">Cell membrane</keyword>
<evidence type="ECO:0000256" key="3">
    <source>
        <dbReference type="ARBA" id="ARBA00022692"/>
    </source>
</evidence>
<keyword evidence="3 6" id="KW-0812">Transmembrane</keyword>
<dbReference type="AlphaFoldDB" id="A0A2A4GB43"/>
<feature type="domain" description="ABC3 transporter permease C-terminal" evidence="7">
    <location>
        <begin position="289"/>
        <end position="402"/>
    </location>
</feature>
<evidence type="ECO:0000256" key="5">
    <source>
        <dbReference type="ARBA" id="ARBA00023136"/>
    </source>
</evidence>
<dbReference type="InterPro" id="IPR025857">
    <property type="entry name" value="MacB_PCD"/>
</dbReference>
<proteinExistence type="predicted"/>
<feature type="transmembrane region" description="Helical" evidence="6">
    <location>
        <begin position="286"/>
        <end position="305"/>
    </location>
</feature>
<evidence type="ECO:0000313" key="9">
    <source>
        <dbReference type="EMBL" id="PCE66179.1"/>
    </source>
</evidence>